<dbReference type="InterPro" id="IPR036397">
    <property type="entry name" value="RNaseH_sf"/>
</dbReference>
<evidence type="ECO:0000256" key="5">
    <source>
        <dbReference type="ARBA" id="ARBA00022723"/>
    </source>
</evidence>
<sequence>MKFERPSSPLMLDSGKFVCPEHLLEVCTFCCADYRYLREDIKMEEAHDDYSHVKEETKIEEAGQNHTDIRPDEAIRQQMDNLKLSSKENDKPRTGYDREPSDPEANLGGGECKLQAILPQLFVPPNPQDTPRSLFKPLDFVSEKRPPIRRFVRRENQYQCLVYTAGACHDEWKADAKLAKAGWSFVYRPENPARNITGGVSGRLEILGPTGVKHRQTSTRAEMRAVIAALKYLSHDGNTFDSLIVATDSCYVVNGATKWIHKWLARDWKSGIGGTIKNRDLWEALLKEVKRWYEADRDVYLWRIGKLHNQDAARLANWATVPDSAPIYFQNDIYP</sequence>
<dbReference type="EC" id="3.1.26.4" evidence="3"/>
<feature type="compositionally biased region" description="Basic and acidic residues" evidence="8">
    <location>
        <begin position="85"/>
        <end position="101"/>
    </location>
</feature>
<protein>
    <recommendedName>
        <fullName evidence="3">ribonuclease H</fullName>
        <ecNumber evidence="3">3.1.26.4</ecNumber>
    </recommendedName>
</protein>
<dbReference type="PROSITE" id="PS50879">
    <property type="entry name" value="RNASE_H_1"/>
    <property type="match status" value="1"/>
</dbReference>
<dbReference type="InterPro" id="IPR050092">
    <property type="entry name" value="RNase_H"/>
</dbReference>
<evidence type="ECO:0000256" key="4">
    <source>
        <dbReference type="ARBA" id="ARBA00022722"/>
    </source>
</evidence>
<dbReference type="AlphaFoldDB" id="A0A9W5YR66"/>
<evidence type="ECO:0000313" key="11">
    <source>
        <dbReference type="Proteomes" id="UP001143548"/>
    </source>
</evidence>
<dbReference type="Gene3D" id="3.30.420.10">
    <property type="entry name" value="Ribonuclease H-like superfamily/Ribonuclease H"/>
    <property type="match status" value="1"/>
</dbReference>
<accession>A0A9W5YR66</accession>
<organism evidence="10 11">
    <name type="scientific">Aspergillus brasiliensis</name>
    <dbReference type="NCBI Taxonomy" id="319629"/>
    <lineage>
        <taxon>Eukaryota</taxon>
        <taxon>Fungi</taxon>
        <taxon>Dikarya</taxon>
        <taxon>Ascomycota</taxon>
        <taxon>Pezizomycotina</taxon>
        <taxon>Eurotiomycetes</taxon>
        <taxon>Eurotiomycetidae</taxon>
        <taxon>Eurotiales</taxon>
        <taxon>Aspergillaceae</taxon>
        <taxon>Aspergillus</taxon>
        <taxon>Aspergillus subgen. Circumdati</taxon>
    </lineage>
</organism>
<keyword evidence="6" id="KW-0255">Endonuclease</keyword>
<comment type="similarity">
    <text evidence="2">Belongs to the RNase H family.</text>
</comment>
<reference evidence="10" key="1">
    <citation type="submission" date="2022-07" db="EMBL/GenBank/DDBJ databases">
        <title>Taxonomy of Aspergillus series Nigri: significant species reduction supported by multi-species coalescent approaches.</title>
        <authorList>
            <person name="Bian C."/>
            <person name="Kusuya Y."/>
            <person name="Sklenar F."/>
            <person name="D'hooge E."/>
            <person name="Yaguchi T."/>
            <person name="Takahashi H."/>
            <person name="Hubka V."/>
        </authorList>
    </citation>
    <scope>NUCLEOTIDE SEQUENCE</scope>
    <source>
        <strain evidence="10">CBS 733.88</strain>
    </source>
</reference>
<dbReference type="GO" id="GO:0004523">
    <property type="term" value="F:RNA-DNA hybrid ribonuclease activity"/>
    <property type="evidence" value="ECO:0007669"/>
    <property type="project" value="UniProtKB-EC"/>
</dbReference>
<evidence type="ECO:0000256" key="1">
    <source>
        <dbReference type="ARBA" id="ARBA00000077"/>
    </source>
</evidence>
<name>A0A9W5YR66_9EURO</name>
<dbReference type="GO" id="GO:0046872">
    <property type="term" value="F:metal ion binding"/>
    <property type="evidence" value="ECO:0007669"/>
    <property type="project" value="UniProtKB-KW"/>
</dbReference>
<dbReference type="Proteomes" id="UP001143548">
    <property type="component" value="Unassembled WGS sequence"/>
</dbReference>
<evidence type="ECO:0000259" key="9">
    <source>
        <dbReference type="PROSITE" id="PS50879"/>
    </source>
</evidence>
<dbReference type="InterPro" id="IPR002156">
    <property type="entry name" value="RNaseH_domain"/>
</dbReference>
<evidence type="ECO:0000256" key="3">
    <source>
        <dbReference type="ARBA" id="ARBA00012180"/>
    </source>
</evidence>
<dbReference type="GO" id="GO:0003676">
    <property type="term" value="F:nucleic acid binding"/>
    <property type="evidence" value="ECO:0007669"/>
    <property type="project" value="InterPro"/>
</dbReference>
<comment type="catalytic activity">
    <reaction evidence="1">
        <text>Endonucleolytic cleavage to 5'-phosphomonoester.</text>
        <dbReference type="EC" id="3.1.26.4"/>
    </reaction>
</comment>
<dbReference type="GO" id="GO:0043137">
    <property type="term" value="P:DNA replication, removal of RNA primer"/>
    <property type="evidence" value="ECO:0007669"/>
    <property type="project" value="TreeGrafter"/>
</dbReference>
<gene>
    <name evidence="10" type="ORF">AbraCBS73388_006389</name>
</gene>
<keyword evidence="5" id="KW-0479">Metal-binding</keyword>
<feature type="domain" description="RNase H type-1" evidence="9">
    <location>
        <begin position="156"/>
        <end position="321"/>
    </location>
</feature>
<dbReference type="PANTHER" id="PTHR10642:SF26">
    <property type="entry name" value="RIBONUCLEASE H1"/>
    <property type="match status" value="1"/>
</dbReference>
<dbReference type="PANTHER" id="PTHR10642">
    <property type="entry name" value="RIBONUCLEASE H1"/>
    <property type="match status" value="1"/>
</dbReference>
<comment type="caution">
    <text evidence="10">The sequence shown here is derived from an EMBL/GenBank/DDBJ whole genome shotgun (WGS) entry which is preliminary data.</text>
</comment>
<evidence type="ECO:0000313" key="10">
    <source>
        <dbReference type="EMBL" id="GKZ20771.1"/>
    </source>
</evidence>
<keyword evidence="4" id="KW-0540">Nuclease</keyword>
<dbReference type="SUPFAM" id="SSF53098">
    <property type="entry name" value="Ribonuclease H-like"/>
    <property type="match status" value="1"/>
</dbReference>
<feature type="region of interest" description="Disordered" evidence="8">
    <location>
        <begin position="80"/>
        <end position="109"/>
    </location>
</feature>
<dbReference type="EMBL" id="BROQ01000032">
    <property type="protein sequence ID" value="GKZ20771.1"/>
    <property type="molecule type" value="Genomic_DNA"/>
</dbReference>
<evidence type="ECO:0000256" key="7">
    <source>
        <dbReference type="ARBA" id="ARBA00022801"/>
    </source>
</evidence>
<dbReference type="CDD" id="cd13934">
    <property type="entry name" value="RNase_H_Dikarya_like"/>
    <property type="match status" value="1"/>
</dbReference>
<dbReference type="InterPro" id="IPR012337">
    <property type="entry name" value="RNaseH-like_sf"/>
</dbReference>
<evidence type="ECO:0000256" key="2">
    <source>
        <dbReference type="ARBA" id="ARBA00005300"/>
    </source>
</evidence>
<evidence type="ECO:0000256" key="8">
    <source>
        <dbReference type="SAM" id="MobiDB-lite"/>
    </source>
</evidence>
<evidence type="ECO:0000256" key="6">
    <source>
        <dbReference type="ARBA" id="ARBA00022759"/>
    </source>
</evidence>
<proteinExistence type="inferred from homology"/>
<dbReference type="Pfam" id="PF00075">
    <property type="entry name" value="RNase_H"/>
    <property type="match status" value="1"/>
</dbReference>
<keyword evidence="7" id="KW-0378">Hydrolase</keyword>